<evidence type="ECO:0000256" key="5">
    <source>
        <dbReference type="ARBA" id="ARBA00022630"/>
    </source>
</evidence>
<dbReference type="InterPro" id="IPR007419">
    <property type="entry name" value="BFD-like_2Fe2S-bd_dom"/>
</dbReference>
<dbReference type="Gene3D" id="3.30.390.30">
    <property type="match status" value="1"/>
</dbReference>
<evidence type="ECO:0000256" key="11">
    <source>
        <dbReference type="ARBA" id="ARBA00023014"/>
    </source>
</evidence>
<evidence type="ECO:0000313" key="22">
    <source>
        <dbReference type="Proteomes" id="UP000179524"/>
    </source>
</evidence>
<feature type="binding site" evidence="15">
    <location>
        <position position="672"/>
    </location>
    <ligand>
        <name>[4Fe-4S] cluster</name>
        <dbReference type="ChEBI" id="CHEBI:49883"/>
    </ligand>
</feature>
<dbReference type="Pfam" id="PF04324">
    <property type="entry name" value="Fer2_BFD"/>
    <property type="match status" value="2"/>
</dbReference>
<dbReference type="PRINTS" id="PR00411">
    <property type="entry name" value="PNDRDTASEI"/>
</dbReference>
<dbReference type="InterPro" id="IPR006067">
    <property type="entry name" value="NO2/SO3_Rdtase_4Fe4S_dom"/>
</dbReference>
<keyword evidence="22" id="KW-1185">Reference proteome</keyword>
<keyword evidence="6" id="KW-0001">2Fe-2S</keyword>
<sequence>MMRKKLLVVGNGMAGVRSVEEIIKNNSDAFDITIFGKELHVNYNRILLSTVLQGDTTIEDIIINDQNWYEKNNIELFTNETVVKIDKEKKMIKTDQNREVGYDKLILATGSSPFMLPIPGAKKEGVIPFRTIEDCQKMIEYSKRYKKAVVIGGGLLGLEAARGLLNLGMTVHVVHLAPFLMERQLDETAAHLLQKELESQGMNFLLEKMTEEIIGDHHVQGLRFKDGTEIEAELVVMAVGVTPNIQLAKESGIETNRAIIVNDFLQTNIPDIYAVGECVEHRGMVYGLVKPLYEQGKVLAKSVCQNETEGYKGSVLSTQLKISGVDLFSVGQLNEDDTTKTIKVYDELEGIYKKIIFKGNKMIGAVMFGDTSDGSRILDMIIKQKDITDLENVQMFQPPNMTETQVEAMDSSNIICQCNSVSKGKIIEACQKNGITTIDEVKKCTKASGSCGSCKPLVQDLLNYIQSPDFDEVIEKIPFCGCTSLSEDEVVHQIQVQNLVSIEEVVKALDWKSESGCSTCRPALNYYLAMIYPTYVKKQDSLFLNENMNATLQSDGTFSVIPQMYGGVTDAKELRKIADVVEKYNIPSVTLTSGQRISLNGVKKEYLRDIWSDLDMRLCSRNEHTVQPVRTCMGENVCKCDKEVAIDLAIRIERSMEFIQTPNRVNMSISGCIHNGAEATTKDVGVVRIDRGWEIYVGGNSGRNVKAGNLLCVTENEEEVIKLISAFIQYYRETANYLETTGEWLDRIGLIHVREVLFDEELCIVLLTRLEMETSTQRKSLALKMI</sequence>
<dbReference type="GO" id="GO:0051539">
    <property type="term" value="F:4 iron, 4 sulfur cluster binding"/>
    <property type="evidence" value="ECO:0007669"/>
    <property type="project" value="UniProtKB-KW"/>
</dbReference>
<dbReference type="GO" id="GO:0050660">
    <property type="term" value="F:flavin adenine dinucleotide binding"/>
    <property type="evidence" value="ECO:0007669"/>
    <property type="project" value="UniProtKB-UniRule"/>
</dbReference>
<evidence type="ECO:0000256" key="13">
    <source>
        <dbReference type="ARBA" id="ARBA00034078"/>
    </source>
</evidence>
<evidence type="ECO:0000256" key="12">
    <source>
        <dbReference type="ARBA" id="ARBA00023063"/>
    </source>
</evidence>
<protein>
    <submittedName>
        <fullName evidence="21">Nitrite reductase large subunit</fullName>
    </submittedName>
</protein>
<comment type="cofactor">
    <cofactor evidence="1 14">
        <name>FAD</name>
        <dbReference type="ChEBI" id="CHEBI:57692"/>
    </cofactor>
</comment>
<evidence type="ECO:0000256" key="8">
    <source>
        <dbReference type="ARBA" id="ARBA00022827"/>
    </source>
</evidence>
<dbReference type="FunFam" id="3.50.50.60:FF:000033">
    <property type="entry name" value="Nitrite reductase [NAD(P)H], large subunit"/>
    <property type="match status" value="1"/>
</dbReference>
<evidence type="ECO:0000256" key="7">
    <source>
        <dbReference type="ARBA" id="ARBA00022723"/>
    </source>
</evidence>
<dbReference type="InterPro" id="IPR023753">
    <property type="entry name" value="FAD/NAD-binding_dom"/>
</dbReference>
<dbReference type="InterPro" id="IPR017121">
    <property type="entry name" value="Nitrite_Rdtase_lsu"/>
</dbReference>
<dbReference type="InterPro" id="IPR012744">
    <property type="entry name" value="Nitri_red_NirB"/>
</dbReference>
<evidence type="ECO:0000256" key="2">
    <source>
        <dbReference type="ARBA" id="ARBA00005096"/>
    </source>
</evidence>
<dbReference type="SUPFAM" id="SSF55124">
    <property type="entry name" value="Nitrite/Sulfite reductase N-terminal domain-like"/>
    <property type="match status" value="1"/>
</dbReference>
<evidence type="ECO:0000256" key="6">
    <source>
        <dbReference type="ARBA" id="ARBA00022714"/>
    </source>
</evidence>
<dbReference type="InterPro" id="IPR041854">
    <property type="entry name" value="BFD-like_2Fe2S-bd_dom_sf"/>
</dbReference>
<feature type="domain" description="BFD-like [2Fe-2S]-binding" evidence="18">
    <location>
        <begin position="480"/>
        <end position="529"/>
    </location>
</feature>
<dbReference type="InterPro" id="IPR036188">
    <property type="entry name" value="FAD/NAD-bd_sf"/>
</dbReference>
<dbReference type="InterPro" id="IPR036136">
    <property type="entry name" value="Nit/Sulf_reduc_fer-like_dom_sf"/>
</dbReference>
<dbReference type="InterPro" id="IPR045854">
    <property type="entry name" value="NO2/SO3_Rdtase_4Fe4S_sf"/>
</dbReference>
<dbReference type="GO" id="GO:0050661">
    <property type="term" value="F:NADP binding"/>
    <property type="evidence" value="ECO:0007669"/>
    <property type="project" value="UniProtKB-UniRule"/>
</dbReference>
<dbReference type="SUPFAM" id="SSF56014">
    <property type="entry name" value="Nitrite and sulphite reductase 4Fe-4S domain-like"/>
    <property type="match status" value="1"/>
</dbReference>
<feature type="domain" description="Nitrite/Sulfite reductase ferredoxin-like" evidence="17">
    <location>
        <begin position="553"/>
        <end position="615"/>
    </location>
</feature>
<dbReference type="OrthoDB" id="9802028at2"/>
<keyword evidence="9" id="KW-0560">Oxidoreductase</keyword>
<dbReference type="InterPro" id="IPR016156">
    <property type="entry name" value="FAD/NAD-linked_Rdtase_dimer_sf"/>
</dbReference>
<dbReference type="GO" id="GO:0098809">
    <property type="term" value="F:nitrite reductase activity"/>
    <property type="evidence" value="ECO:0007669"/>
    <property type="project" value="InterPro"/>
</dbReference>
<evidence type="ECO:0000259" key="20">
    <source>
        <dbReference type="Pfam" id="PF18267"/>
    </source>
</evidence>
<dbReference type="Gene3D" id="3.30.413.10">
    <property type="entry name" value="Sulfite Reductase Hemoprotein, domain 1"/>
    <property type="match status" value="1"/>
</dbReference>
<evidence type="ECO:0000259" key="19">
    <source>
        <dbReference type="Pfam" id="PF07992"/>
    </source>
</evidence>
<dbReference type="Pfam" id="PF18267">
    <property type="entry name" value="Rubredoxin_C"/>
    <property type="match status" value="1"/>
</dbReference>
<comment type="caution">
    <text evidence="21">The sequence shown here is derived from an EMBL/GenBank/DDBJ whole genome shotgun (WGS) entry which is preliminary data.</text>
</comment>
<feature type="domain" description="Nitrite/sulphite reductase 4Fe-4S" evidence="16">
    <location>
        <begin position="630"/>
        <end position="761"/>
    </location>
</feature>
<dbReference type="Gene3D" id="3.50.50.60">
    <property type="entry name" value="FAD/NAD(P)-binding domain"/>
    <property type="match status" value="2"/>
</dbReference>
<feature type="domain" description="NADH-rubredoxin oxidoreductase C-terminal" evidence="20">
    <location>
        <begin position="317"/>
        <end position="384"/>
    </location>
</feature>
<keyword evidence="10 15" id="KW-0408">Iron</keyword>
<proteinExistence type="inferred from homology"/>
<name>A0A1S2LN16_9BACI</name>
<keyword evidence="5 14" id="KW-0285">Flavoprotein</keyword>
<dbReference type="PANTHER" id="PTHR43809:SF1">
    <property type="entry name" value="NITRITE REDUCTASE (NADH) LARGE SUBUNIT"/>
    <property type="match status" value="1"/>
</dbReference>
<dbReference type="FunFam" id="1.10.10.1100:FF:000002">
    <property type="entry name" value="Nitrite reductase large subunit"/>
    <property type="match status" value="1"/>
</dbReference>
<comment type="cofactor">
    <cofactor evidence="15">
        <name>siroheme</name>
        <dbReference type="ChEBI" id="CHEBI:60052"/>
    </cofactor>
    <text evidence="15">Binds 1 siroheme per subunit.</text>
</comment>
<dbReference type="PANTHER" id="PTHR43809">
    <property type="entry name" value="NITRITE REDUCTASE (NADH) LARGE SUBUNIT"/>
    <property type="match status" value="1"/>
</dbReference>
<keyword evidence="11 15" id="KW-0411">Iron-sulfur</keyword>
<evidence type="ECO:0000256" key="9">
    <source>
        <dbReference type="ARBA" id="ARBA00023002"/>
    </source>
</evidence>
<keyword evidence="12 14" id="KW-0534">Nitrate assimilation</keyword>
<dbReference type="AlphaFoldDB" id="A0A1S2LN16"/>
<feature type="domain" description="BFD-like [2Fe-2S]-binding" evidence="18">
    <location>
        <begin position="414"/>
        <end position="463"/>
    </location>
</feature>
<dbReference type="CDD" id="cd19944">
    <property type="entry name" value="NirB_Fer2_BFD-like_2"/>
    <property type="match status" value="1"/>
</dbReference>
<dbReference type="SUPFAM" id="SSF51905">
    <property type="entry name" value="FAD/NAD(P)-binding domain"/>
    <property type="match status" value="2"/>
</dbReference>
<feature type="domain" description="FAD/NAD(P)-binding" evidence="19">
    <location>
        <begin position="5"/>
        <end position="282"/>
    </location>
</feature>
<evidence type="ECO:0000256" key="15">
    <source>
        <dbReference type="PIRSR" id="PIRSR037149-1"/>
    </source>
</evidence>
<accession>A0A1S2LN16</accession>
<evidence type="ECO:0000259" key="17">
    <source>
        <dbReference type="Pfam" id="PF03460"/>
    </source>
</evidence>
<feature type="binding site" evidence="15">
    <location>
        <position position="632"/>
    </location>
    <ligand>
        <name>[4Fe-4S] cluster</name>
        <dbReference type="ChEBI" id="CHEBI:49883"/>
    </ligand>
</feature>
<evidence type="ECO:0000256" key="3">
    <source>
        <dbReference type="ARBA" id="ARBA00010429"/>
    </source>
</evidence>
<keyword evidence="7 15" id="KW-0479">Metal-binding</keyword>
<dbReference type="InterPro" id="IPR052034">
    <property type="entry name" value="NasD-like"/>
</dbReference>
<dbReference type="GO" id="GO:0020037">
    <property type="term" value="F:heme binding"/>
    <property type="evidence" value="ECO:0007669"/>
    <property type="project" value="InterPro"/>
</dbReference>
<dbReference type="Pfam" id="PF01077">
    <property type="entry name" value="NIR_SIR"/>
    <property type="match status" value="1"/>
</dbReference>
<keyword evidence="15" id="KW-0004">4Fe-4S</keyword>
<comment type="pathway">
    <text evidence="2">Nitrogen metabolism; nitrate reduction (assimilation).</text>
</comment>
<evidence type="ECO:0000313" key="21">
    <source>
        <dbReference type="EMBL" id="OIJ13902.1"/>
    </source>
</evidence>
<dbReference type="EMBL" id="MLQR01000025">
    <property type="protein sequence ID" value="OIJ13902.1"/>
    <property type="molecule type" value="Genomic_DNA"/>
</dbReference>
<keyword evidence="8 14" id="KW-0274">FAD</keyword>
<dbReference type="CDD" id="cd19943">
    <property type="entry name" value="NirB_Fer2_BFD-like_1"/>
    <property type="match status" value="1"/>
</dbReference>
<dbReference type="GO" id="GO:0046872">
    <property type="term" value="F:metal ion binding"/>
    <property type="evidence" value="ECO:0007669"/>
    <property type="project" value="UniProtKB-KW"/>
</dbReference>
<dbReference type="GO" id="GO:0042128">
    <property type="term" value="P:nitrate assimilation"/>
    <property type="evidence" value="ECO:0007669"/>
    <property type="project" value="UniProtKB-UniRule"/>
</dbReference>
<evidence type="ECO:0000256" key="1">
    <source>
        <dbReference type="ARBA" id="ARBA00001974"/>
    </source>
</evidence>
<gene>
    <name evidence="21" type="ORF">BKP37_09460</name>
</gene>
<dbReference type="PIRSF" id="PIRSF037149">
    <property type="entry name" value="NirB"/>
    <property type="match status" value="1"/>
</dbReference>
<dbReference type="Pfam" id="PF07992">
    <property type="entry name" value="Pyr_redox_2"/>
    <property type="match status" value="1"/>
</dbReference>
<dbReference type="InterPro" id="IPR005117">
    <property type="entry name" value="NiRdtase/SiRdtase_haem-b_fer"/>
</dbReference>
<evidence type="ECO:0000259" key="18">
    <source>
        <dbReference type="Pfam" id="PF04324"/>
    </source>
</evidence>
<organism evidence="21 22">
    <name type="scientific">Anaerobacillus alkalilacustris</name>
    <dbReference type="NCBI Taxonomy" id="393763"/>
    <lineage>
        <taxon>Bacteria</taxon>
        <taxon>Bacillati</taxon>
        <taxon>Bacillota</taxon>
        <taxon>Bacilli</taxon>
        <taxon>Bacillales</taxon>
        <taxon>Bacillaceae</taxon>
        <taxon>Anaerobacillus</taxon>
    </lineage>
</organism>
<comment type="cofactor">
    <cofactor evidence="13">
        <name>[2Fe-2S] cluster</name>
        <dbReference type="ChEBI" id="CHEBI:190135"/>
    </cofactor>
</comment>
<keyword evidence="4 15" id="KW-0349">Heme</keyword>
<evidence type="ECO:0000256" key="10">
    <source>
        <dbReference type="ARBA" id="ARBA00023004"/>
    </source>
</evidence>
<dbReference type="Gene3D" id="1.10.10.1100">
    <property type="entry name" value="BFD-like [2Fe-2S]-binding domain"/>
    <property type="match status" value="1"/>
</dbReference>
<dbReference type="Pfam" id="PF03460">
    <property type="entry name" value="NIR_SIR_ferr"/>
    <property type="match status" value="1"/>
</dbReference>
<dbReference type="GO" id="GO:0051537">
    <property type="term" value="F:2 iron, 2 sulfur cluster binding"/>
    <property type="evidence" value="ECO:0007669"/>
    <property type="project" value="UniProtKB-KW"/>
</dbReference>
<feature type="binding site" evidence="15">
    <location>
        <position position="638"/>
    </location>
    <ligand>
        <name>[4Fe-4S] cluster</name>
        <dbReference type="ChEBI" id="CHEBI:49883"/>
    </ligand>
</feature>
<dbReference type="NCBIfam" id="TIGR02374">
    <property type="entry name" value="nitri_red_nirB"/>
    <property type="match status" value="1"/>
</dbReference>
<reference evidence="21 22" key="1">
    <citation type="submission" date="2016-10" db="EMBL/GenBank/DDBJ databases">
        <title>Draft genome sequences of four alkaliphilic bacteria belonging to the Anaerobacillus genus.</title>
        <authorList>
            <person name="Bassil N.M."/>
            <person name="Lloyd J.R."/>
        </authorList>
    </citation>
    <scope>NUCLEOTIDE SEQUENCE [LARGE SCALE GENOMIC DNA]</scope>
    <source>
        <strain evidence="21 22">DSM 18345</strain>
    </source>
</reference>
<evidence type="ECO:0000259" key="16">
    <source>
        <dbReference type="Pfam" id="PF01077"/>
    </source>
</evidence>
<dbReference type="PRINTS" id="PR00368">
    <property type="entry name" value="FADPNR"/>
</dbReference>
<comment type="cofactor">
    <cofactor evidence="15">
        <name>[4Fe-4S] cluster</name>
        <dbReference type="ChEBI" id="CHEBI:49883"/>
    </cofactor>
    <text evidence="15">Binds 1 [4Fe-4S] cluster per subunit.</text>
</comment>
<evidence type="ECO:0000256" key="14">
    <source>
        <dbReference type="PIRNR" id="PIRNR037149"/>
    </source>
</evidence>
<comment type="similarity">
    <text evidence="3">Belongs to the nitrite and sulfite reductase 4Fe-4S domain family.</text>
</comment>
<dbReference type="Proteomes" id="UP000179524">
    <property type="component" value="Unassembled WGS sequence"/>
</dbReference>
<dbReference type="InterPro" id="IPR041575">
    <property type="entry name" value="Rubredoxin_C"/>
</dbReference>
<evidence type="ECO:0000256" key="4">
    <source>
        <dbReference type="ARBA" id="ARBA00022617"/>
    </source>
</evidence>